<keyword evidence="5 6" id="KW-0472">Membrane</keyword>
<keyword evidence="4" id="KW-0496">Mitochondrion</keyword>
<evidence type="ECO:0000256" key="5">
    <source>
        <dbReference type="ARBA" id="ARBA00023136"/>
    </source>
</evidence>
<comment type="subcellular location">
    <subcellularLocation>
        <location evidence="1">Mitochondrion inner membrane</location>
    </subcellularLocation>
</comment>
<name>A0A5B7FFF4_PORTR</name>
<feature type="transmembrane region" description="Helical" evidence="6">
    <location>
        <begin position="6"/>
        <end position="23"/>
    </location>
</feature>
<evidence type="ECO:0000256" key="4">
    <source>
        <dbReference type="ARBA" id="ARBA00023128"/>
    </source>
</evidence>
<keyword evidence="6" id="KW-1133">Transmembrane helix</keyword>
<dbReference type="EMBL" id="VSRR010007158">
    <property type="protein sequence ID" value="MPC46340.1"/>
    <property type="molecule type" value="Genomic_DNA"/>
</dbReference>
<protein>
    <submittedName>
        <fullName evidence="7">Uncharacterized protein</fullName>
    </submittedName>
</protein>
<organism evidence="7 8">
    <name type="scientific">Portunus trituberculatus</name>
    <name type="common">Swimming crab</name>
    <name type="synonym">Neptunus trituberculatus</name>
    <dbReference type="NCBI Taxonomy" id="210409"/>
    <lineage>
        <taxon>Eukaryota</taxon>
        <taxon>Metazoa</taxon>
        <taxon>Ecdysozoa</taxon>
        <taxon>Arthropoda</taxon>
        <taxon>Crustacea</taxon>
        <taxon>Multicrustacea</taxon>
        <taxon>Malacostraca</taxon>
        <taxon>Eumalacostraca</taxon>
        <taxon>Eucarida</taxon>
        <taxon>Decapoda</taxon>
        <taxon>Pleocyemata</taxon>
        <taxon>Brachyura</taxon>
        <taxon>Eubrachyura</taxon>
        <taxon>Portunoidea</taxon>
        <taxon>Portunidae</taxon>
        <taxon>Portuninae</taxon>
        <taxon>Portunus</taxon>
    </lineage>
</organism>
<proteinExistence type="inferred from homology"/>
<dbReference type="Proteomes" id="UP000324222">
    <property type="component" value="Unassembled WGS sequence"/>
</dbReference>
<evidence type="ECO:0000313" key="7">
    <source>
        <dbReference type="EMBL" id="MPC46340.1"/>
    </source>
</evidence>
<dbReference type="GO" id="GO:0005743">
    <property type="term" value="C:mitochondrial inner membrane"/>
    <property type="evidence" value="ECO:0007669"/>
    <property type="project" value="UniProtKB-SubCell"/>
</dbReference>
<sequence>MILLYITGFICTVGVIDCFRVYYQLAYPKK</sequence>
<evidence type="ECO:0000256" key="1">
    <source>
        <dbReference type="ARBA" id="ARBA00004273"/>
    </source>
</evidence>
<keyword evidence="3" id="KW-0999">Mitochondrion inner membrane</keyword>
<gene>
    <name evidence="7" type="ORF">E2C01_040057</name>
</gene>
<dbReference type="AlphaFoldDB" id="A0A5B7FFF4"/>
<evidence type="ECO:0000256" key="3">
    <source>
        <dbReference type="ARBA" id="ARBA00022792"/>
    </source>
</evidence>
<keyword evidence="8" id="KW-1185">Reference proteome</keyword>
<accession>A0A5B7FFF4</accession>
<reference evidence="7 8" key="1">
    <citation type="submission" date="2019-05" db="EMBL/GenBank/DDBJ databases">
        <title>Another draft genome of Portunus trituberculatus and its Hox gene families provides insights of decapod evolution.</title>
        <authorList>
            <person name="Jeong J.-H."/>
            <person name="Song I."/>
            <person name="Kim S."/>
            <person name="Choi T."/>
            <person name="Kim D."/>
            <person name="Ryu S."/>
            <person name="Kim W."/>
        </authorList>
    </citation>
    <scope>NUCLEOTIDE SEQUENCE [LARGE SCALE GENOMIC DNA]</scope>
    <source>
        <tissue evidence="7">Muscle</tissue>
    </source>
</reference>
<dbReference type="GO" id="GO:0045277">
    <property type="term" value="C:respiratory chain complex IV"/>
    <property type="evidence" value="ECO:0007669"/>
    <property type="project" value="InterPro"/>
</dbReference>
<evidence type="ECO:0000313" key="8">
    <source>
        <dbReference type="Proteomes" id="UP000324222"/>
    </source>
</evidence>
<comment type="caution">
    <text evidence="7">The sequence shown here is derived from an EMBL/GenBank/DDBJ whole genome shotgun (WGS) entry which is preliminary data.</text>
</comment>
<evidence type="ECO:0000256" key="2">
    <source>
        <dbReference type="ARBA" id="ARBA00009331"/>
    </source>
</evidence>
<dbReference type="GO" id="GO:0006123">
    <property type="term" value="P:mitochondrial electron transport, cytochrome c to oxygen"/>
    <property type="evidence" value="ECO:0007669"/>
    <property type="project" value="InterPro"/>
</dbReference>
<evidence type="ECO:0000256" key="6">
    <source>
        <dbReference type="SAM" id="Phobius"/>
    </source>
</evidence>
<dbReference type="Gene3D" id="4.10.91.10">
    <property type="entry name" value="Cytochrome c oxidase, subunit VIIa"/>
    <property type="match status" value="1"/>
</dbReference>
<keyword evidence="6" id="KW-0812">Transmembrane</keyword>
<dbReference type="InterPro" id="IPR036539">
    <property type="entry name" value="Cyt_c_oxidase_su7a_sf"/>
</dbReference>
<comment type="similarity">
    <text evidence="2">Belongs to the cytochrome c oxidase VIIa family.</text>
</comment>